<proteinExistence type="predicted"/>
<evidence type="ECO:0000313" key="1">
    <source>
        <dbReference type="EMBL" id="CEK73322.1"/>
    </source>
</evidence>
<organism evidence="1">
    <name type="scientific">Arion vulgaris</name>
    <dbReference type="NCBI Taxonomy" id="1028688"/>
    <lineage>
        <taxon>Eukaryota</taxon>
        <taxon>Metazoa</taxon>
        <taxon>Spiralia</taxon>
        <taxon>Lophotrochozoa</taxon>
        <taxon>Mollusca</taxon>
        <taxon>Gastropoda</taxon>
        <taxon>Heterobranchia</taxon>
        <taxon>Euthyneura</taxon>
        <taxon>Panpulmonata</taxon>
        <taxon>Eupulmonata</taxon>
        <taxon>Stylommatophora</taxon>
        <taxon>Helicina</taxon>
        <taxon>Arionoidea</taxon>
        <taxon>Arionidae</taxon>
        <taxon>Arion</taxon>
    </lineage>
</organism>
<feature type="non-terminal residue" evidence="1">
    <location>
        <position position="50"/>
    </location>
</feature>
<dbReference type="AlphaFoldDB" id="A0A0B6ZY91"/>
<sequence length="50" mass="5577">MYLSQAYMLQTVTNLNTKLYSNERSNNNSLTPCGPSATLRGFGTIFTRSN</sequence>
<protein>
    <submittedName>
        <fullName evidence="1">Uncharacterized protein</fullName>
    </submittedName>
</protein>
<reference evidence="1" key="1">
    <citation type="submission" date="2014-12" db="EMBL/GenBank/DDBJ databases">
        <title>Insight into the proteome of Arion vulgaris.</title>
        <authorList>
            <person name="Aradska J."/>
            <person name="Bulat T."/>
            <person name="Smidak R."/>
            <person name="Sarate P."/>
            <person name="Gangsoo J."/>
            <person name="Sialana F."/>
            <person name="Bilban M."/>
            <person name="Lubec G."/>
        </authorList>
    </citation>
    <scope>NUCLEOTIDE SEQUENCE</scope>
    <source>
        <tissue evidence="1">Skin</tissue>
    </source>
</reference>
<name>A0A0B6ZY91_9EUPU</name>
<accession>A0A0B6ZY91</accession>
<dbReference type="EMBL" id="HACG01026457">
    <property type="protein sequence ID" value="CEK73322.1"/>
    <property type="molecule type" value="Transcribed_RNA"/>
</dbReference>
<gene>
    <name evidence="1" type="primary">ORF86242</name>
</gene>